<protein>
    <recommendedName>
        <fullName evidence="3">PiggyBac transposable element-derived protein domain-containing protein</fullName>
    </recommendedName>
</protein>
<organism evidence="1 2">
    <name type="scientific">Trichinella pseudospiralis</name>
    <name type="common">Parasitic roundworm</name>
    <dbReference type="NCBI Taxonomy" id="6337"/>
    <lineage>
        <taxon>Eukaryota</taxon>
        <taxon>Metazoa</taxon>
        <taxon>Ecdysozoa</taxon>
        <taxon>Nematoda</taxon>
        <taxon>Enoplea</taxon>
        <taxon>Dorylaimia</taxon>
        <taxon>Trichinellida</taxon>
        <taxon>Trichinellidae</taxon>
        <taxon>Trichinella</taxon>
    </lineage>
</organism>
<proteinExistence type="predicted"/>
<dbReference type="Proteomes" id="UP000054815">
    <property type="component" value="Unassembled WGS sequence"/>
</dbReference>
<name>A0A0V0XMU2_TRIPS</name>
<gene>
    <name evidence="1" type="ORF">T4E_6550</name>
</gene>
<reference evidence="1 2" key="1">
    <citation type="submission" date="2015-01" db="EMBL/GenBank/DDBJ databases">
        <title>Evolution of Trichinella species and genotypes.</title>
        <authorList>
            <person name="Korhonen P.K."/>
            <person name="Edoardo P."/>
            <person name="Giuseppe L.R."/>
            <person name="Gasser R.B."/>
        </authorList>
    </citation>
    <scope>NUCLEOTIDE SEQUENCE [LARGE SCALE GENOMIC DNA]</scope>
    <source>
        <strain evidence="1">ISS141</strain>
    </source>
</reference>
<dbReference type="AlphaFoldDB" id="A0A0V0XMU2"/>
<evidence type="ECO:0000313" key="2">
    <source>
        <dbReference type="Proteomes" id="UP000054815"/>
    </source>
</evidence>
<accession>A0A0V0XMU2</accession>
<comment type="caution">
    <text evidence="1">The sequence shown here is derived from an EMBL/GenBank/DDBJ whole genome shotgun (WGS) entry which is preliminary data.</text>
</comment>
<dbReference type="EMBL" id="JYDU01000204">
    <property type="protein sequence ID" value="KRX89247.1"/>
    <property type="molecule type" value="Genomic_DNA"/>
</dbReference>
<evidence type="ECO:0008006" key="3">
    <source>
        <dbReference type="Google" id="ProtNLM"/>
    </source>
</evidence>
<sequence>MRGLMVRQLREASFFQRRVKVMVGVFCLSLVKAYNKCMDRVDLTGMLKVLFRIDYRSKAW</sequence>
<evidence type="ECO:0000313" key="1">
    <source>
        <dbReference type="EMBL" id="KRX89247.1"/>
    </source>
</evidence>